<evidence type="ECO:0000313" key="2">
    <source>
        <dbReference type="Proteomes" id="UP000242502"/>
    </source>
</evidence>
<dbReference type="AlphaFoldDB" id="A0A1D2QRB9"/>
<gene>
    <name evidence="1" type="ORF">AB835_05130</name>
</gene>
<evidence type="ECO:0000313" key="1">
    <source>
        <dbReference type="EMBL" id="ODS24117.1"/>
    </source>
</evidence>
<reference evidence="1 2" key="1">
    <citation type="journal article" date="2016" name="Appl. Environ. Microbiol.">
        <title>Lack of Overt Genome Reduction in the Bryostatin-Producing Bryozoan Symbiont "Candidatus Endobugula sertula".</title>
        <authorList>
            <person name="Miller I.J."/>
            <person name="Vanee N."/>
            <person name="Fong S.S."/>
            <person name="Lim-Fong G.E."/>
            <person name="Kwan J.C."/>
        </authorList>
    </citation>
    <scope>NUCLEOTIDE SEQUENCE [LARGE SCALE GENOMIC DNA]</scope>
    <source>
        <strain evidence="1">AB1-4</strain>
    </source>
</reference>
<proteinExistence type="predicted"/>
<name>A0A1D2QRB9_9GAMM</name>
<evidence type="ECO:0008006" key="3">
    <source>
        <dbReference type="Google" id="ProtNLM"/>
    </source>
</evidence>
<dbReference type="Proteomes" id="UP000242502">
    <property type="component" value="Unassembled WGS sequence"/>
</dbReference>
<comment type="caution">
    <text evidence="1">The sequence shown here is derived from an EMBL/GenBank/DDBJ whole genome shotgun (WGS) entry which is preliminary data.</text>
</comment>
<protein>
    <recommendedName>
        <fullName evidence="3">DUF4019 domain-containing protein</fullName>
    </recommendedName>
</protein>
<accession>A0A1D2QRB9</accession>
<organism evidence="1 2">
    <name type="scientific">Candidatus Endobugula sertula</name>
    <name type="common">Bugula neritina bacterial symbiont</name>
    <dbReference type="NCBI Taxonomy" id="62101"/>
    <lineage>
        <taxon>Bacteria</taxon>
        <taxon>Pseudomonadati</taxon>
        <taxon>Pseudomonadota</taxon>
        <taxon>Gammaproteobacteria</taxon>
        <taxon>Cellvibrionales</taxon>
        <taxon>Cellvibrionaceae</taxon>
        <taxon>Candidatus Endobugula</taxon>
    </lineage>
</organism>
<sequence>MFLPVARPFIIVFLLLITFPLLNCSVKLDESNARKLMEDVFKARKAGSFRKEFTLYAKEDFEIVPFEEVSGTLQTIVASAGRFKSAKHRQTKISRRNQLGKGLVNYVVLTYLVTYSNMQLEESYYFVGESTVPKLVYLTLQYP</sequence>
<dbReference type="EMBL" id="MDLC01000013">
    <property type="protein sequence ID" value="ODS24117.1"/>
    <property type="molecule type" value="Genomic_DNA"/>
</dbReference>